<comment type="caution">
    <text evidence="1">The sequence shown here is derived from an EMBL/GenBank/DDBJ whole genome shotgun (WGS) entry which is preliminary data.</text>
</comment>
<dbReference type="Proteomes" id="UP000238479">
    <property type="component" value="Chromosome 7"/>
</dbReference>
<dbReference type="AlphaFoldDB" id="A0A2P6PFN3"/>
<protein>
    <submittedName>
        <fullName evidence="1">Uncharacterized protein</fullName>
    </submittedName>
</protein>
<dbReference type="EMBL" id="PDCK01000045">
    <property type="protein sequence ID" value="PRQ20744.1"/>
    <property type="molecule type" value="Genomic_DNA"/>
</dbReference>
<keyword evidence="2" id="KW-1185">Reference proteome</keyword>
<dbReference type="Gramene" id="PRQ20744">
    <property type="protein sequence ID" value="PRQ20744"/>
    <property type="gene ID" value="RchiOBHm_Chr7g0231471"/>
</dbReference>
<proteinExistence type="predicted"/>
<evidence type="ECO:0000313" key="1">
    <source>
        <dbReference type="EMBL" id="PRQ20744.1"/>
    </source>
</evidence>
<organism evidence="1 2">
    <name type="scientific">Rosa chinensis</name>
    <name type="common">China rose</name>
    <dbReference type="NCBI Taxonomy" id="74649"/>
    <lineage>
        <taxon>Eukaryota</taxon>
        <taxon>Viridiplantae</taxon>
        <taxon>Streptophyta</taxon>
        <taxon>Embryophyta</taxon>
        <taxon>Tracheophyta</taxon>
        <taxon>Spermatophyta</taxon>
        <taxon>Magnoliopsida</taxon>
        <taxon>eudicotyledons</taxon>
        <taxon>Gunneridae</taxon>
        <taxon>Pentapetalae</taxon>
        <taxon>rosids</taxon>
        <taxon>fabids</taxon>
        <taxon>Rosales</taxon>
        <taxon>Rosaceae</taxon>
        <taxon>Rosoideae</taxon>
        <taxon>Rosoideae incertae sedis</taxon>
        <taxon>Rosa</taxon>
    </lineage>
</organism>
<sequence length="69" mass="7832">MRCTLSVGVGSQDTSHRFQIYGFNIRRRTFPQMISLSDSLQKSILAPVMGMHSALCLSWCFLSMQSRDC</sequence>
<evidence type="ECO:0000313" key="2">
    <source>
        <dbReference type="Proteomes" id="UP000238479"/>
    </source>
</evidence>
<name>A0A2P6PFN3_ROSCH</name>
<accession>A0A2P6PFN3</accession>
<reference evidence="1 2" key="1">
    <citation type="journal article" date="2018" name="Nat. Genet.">
        <title>The Rosa genome provides new insights in the design of modern roses.</title>
        <authorList>
            <person name="Bendahmane M."/>
        </authorList>
    </citation>
    <scope>NUCLEOTIDE SEQUENCE [LARGE SCALE GENOMIC DNA]</scope>
    <source>
        <strain evidence="2">cv. Old Blush</strain>
    </source>
</reference>
<gene>
    <name evidence="1" type="ORF">RchiOBHm_Chr7g0231471</name>
</gene>